<dbReference type="GeneID" id="106159315"/>
<organism evidence="1 2">
    <name type="scientific">Lingula anatina</name>
    <name type="common">Brachiopod</name>
    <name type="synonym">Lingula unguis</name>
    <dbReference type="NCBI Taxonomy" id="7574"/>
    <lineage>
        <taxon>Eukaryota</taxon>
        <taxon>Metazoa</taxon>
        <taxon>Spiralia</taxon>
        <taxon>Lophotrochozoa</taxon>
        <taxon>Brachiopoda</taxon>
        <taxon>Linguliformea</taxon>
        <taxon>Lingulata</taxon>
        <taxon>Lingulida</taxon>
        <taxon>Linguloidea</taxon>
        <taxon>Lingulidae</taxon>
        <taxon>Lingula</taxon>
    </lineage>
</organism>
<sequence>MFIEDNQLGIYKISTAMAAAWYVFYRLFNKNNDAANDQSDEVQGYKKKRHTPLSAEIHKIFTTYLSPEPVEENNDPRTPRNRHNLERQLFHAGFKLDVESPSRRLENFKSWACKMTVRENQLIEKKSGKLIVSIEDFPDVIRKAHCDDQTGLHLDLPATIEKIKERFTFGHRNFGMNEATVKEELNKCNHPICKPIFKQYRKAKKMGQADATTSRQSFCQDAHNVHSDMSLTSLTPVTLEERNVESSSSLTSLTPLTMDKSLQPLSIMSSATSAQSSPSLTSLAPVTMGKSLQSLSIISSATSAQSSPSLTSLAPVTMAKVCNLCPLCPVPPMPSPHLL</sequence>
<accession>A0A1S3HZN0</accession>
<gene>
    <name evidence="2" type="primary">LOC106159315</name>
</gene>
<evidence type="ECO:0000313" key="2">
    <source>
        <dbReference type="RefSeq" id="XP_013391026.1"/>
    </source>
</evidence>
<name>A0A1S3HZN0_LINAN</name>
<dbReference type="Proteomes" id="UP000085678">
    <property type="component" value="Unplaced"/>
</dbReference>
<dbReference type="OrthoDB" id="6162109at2759"/>
<dbReference type="RefSeq" id="XP_013391026.1">
    <property type="nucleotide sequence ID" value="XM_013535572.1"/>
</dbReference>
<dbReference type="InParanoid" id="A0A1S3HZN0"/>
<keyword evidence="1" id="KW-1185">Reference proteome</keyword>
<dbReference type="AlphaFoldDB" id="A0A1S3HZN0"/>
<dbReference type="KEGG" id="lak:106159315"/>
<proteinExistence type="predicted"/>
<reference evidence="2" key="1">
    <citation type="submission" date="2025-08" db="UniProtKB">
        <authorList>
            <consortium name="RefSeq"/>
        </authorList>
    </citation>
    <scope>IDENTIFICATION</scope>
    <source>
        <tissue evidence="2">Gonads</tissue>
    </source>
</reference>
<evidence type="ECO:0000313" key="1">
    <source>
        <dbReference type="Proteomes" id="UP000085678"/>
    </source>
</evidence>
<protein>
    <submittedName>
        <fullName evidence="2">Uncharacterized protein LOC106159315</fullName>
    </submittedName>
</protein>